<dbReference type="Proteomes" id="UP000260828">
    <property type="component" value="Unassembled WGS sequence"/>
</dbReference>
<sequence>MFFTSLLARAIRARIAHRRPLCLPGRLFGAFRRYSAGRGQAAAAPLFAPHKGRVGDPPLMLSPPLLGTDFSGARRCVL</sequence>
<name>A0A1Y4MZP4_9FIRM</name>
<reference evidence="2 4" key="3">
    <citation type="submission" date="2018-08" db="EMBL/GenBank/DDBJ databases">
        <title>A genome reference for cultivated species of the human gut microbiota.</title>
        <authorList>
            <person name="Zou Y."/>
            <person name="Xue W."/>
            <person name="Luo G."/>
        </authorList>
    </citation>
    <scope>NUCLEOTIDE SEQUENCE [LARGE SCALE GENOMIC DNA]</scope>
    <source>
        <strain evidence="2 4">TF05-12AC</strain>
    </source>
</reference>
<gene>
    <name evidence="1" type="ORF">B5F11_14835</name>
    <name evidence="2" type="ORF">DXC40_15950</name>
</gene>
<reference evidence="3" key="1">
    <citation type="submission" date="2017-04" db="EMBL/GenBank/DDBJ databases">
        <title>Function of individual gut microbiota members based on whole genome sequencing of pure cultures obtained from chicken caecum.</title>
        <authorList>
            <person name="Medvecky M."/>
            <person name="Cejkova D."/>
            <person name="Polansky O."/>
            <person name="Karasova D."/>
            <person name="Kubasova T."/>
            <person name="Cizek A."/>
            <person name="Rychlik I."/>
        </authorList>
    </citation>
    <scope>NUCLEOTIDE SEQUENCE [LARGE SCALE GENOMIC DNA]</scope>
    <source>
        <strain evidence="3">An175</strain>
    </source>
</reference>
<evidence type="ECO:0000313" key="2">
    <source>
        <dbReference type="EMBL" id="RGE65743.1"/>
    </source>
</evidence>
<dbReference type="AlphaFoldDB" id="A0A1Y4MZP4"/>
<dbReference type="EMBL" id="NFKP01000021">
    <property type="protein sequence ID" value="OUP68193.1"/>
    <property type="molecule type" value="Genomic_DNA"/>
</dbReference>
<reference evidence="1" key="2">
    <citation type="journal article" date="2018" name="BMC Genomics">
        <title>Whole genome sequencing and function prediction of 133 gut anaerobes isolated from chicken caecum in pure cultures.</title>
        <authorList>
            <person name="Medvecky M."/>
            <person name="Cejkova D."/>
            <person name="Polansky O."/>
            <person name="Karasova D."/>
            <person name="Kubasova T."/>
            <person name="Cizek A."/>
            <person name="Rychlik I."/>
        </authorList>
    </citation>
    <scope>NUCLEOTIDE SEQUENCE</scope>
    <source>
        <strain evidence="1">An175</strain>
    </source>
</reference>
<protein>
    <submittedName>
        <fullName evidence="1">Uncharacterized protein</fullName>
    </submittedName>
</protein>
<proteinExistence type="predicted"/>
<organism evidence="1 3">
    <name type="scientific">Anaerotruncus colihominis</name>
    <dbReference type="NCBI Taxonomy" id="169435"/>
    <lineage>
        <taxon>Bacteria</taxon>
        <taxon>Bacillati</taxon>
        <taxon>Bacillota</taxon>
        <taxon>Clostridia</taxon>
        <taxon>Eubacteriales</taxon>
        <taxon>Oscillospiraceae</taxon>
        <taxon>Anaerotruncus</taxon>
    </lineage>
</organism>
<dbReference type="EMBL" id="QVME01000011">
    <property type="protein sequence ID" value="RGE65743.1"/>
    <property type="molecule type" value="Genomic_DNA"/>
</dbReference>
<evidence type="ECO:0000313" key="1">
    <source>
        <dbReference type="EMBL" id="OUP68193.1"/>
    </source>
</evidence>
<evidence type="ECO:0000313" key="4">
    <source>
        <dbReference type="Proteomes" id="UP000260828"/>
    </source>
</evidence>
<comment type="caution">
    <text evidence="1">The sequence shown here is derived from an EMBL/GenBank/DDBJ whole genome shotgun (WGS) entry which is preliminary data.</text>
</comment>
<accession>A0A1Y4MZP4</accession>
<dbReference type="Proteomes" id="UP000196386">
    <property type="component" value="Unassembled WGS sequence"/>
</dbReference>
<evidence type="ECO:0000313" key="3">
    <source>
        <dbReference type="Proteomes" id="UP000196386"/>
    </source>
</evidence>